<organism evidence="2 3">
    <name type="scientific">Cyclocybe aegerita</name>
    <name type="common">Black poplar mushroom</name>
    <name type="synonym">Agrocybe aegerita</name>
    <dbReference type="NCBI Taxonomy" id="1973307"/>
    <lineage>
        <taxon>Eukaryota</taxon>
        <taxon>Fungi</taxon>
        <taxon>Dikarya</taxon>
        <taxon>Basidiomycota</taxon>
        <taxon>Agaricomycotina</taxon>
        <taxon>Agaricomycetes</taxon>
        <taxon>Agaricomycetidae</taxon>
        <taxon>Agaricales</taxon>
        <taxon>Agaricineae</taxon>
        <taxon>Bolbitiaceae</taxon>
        <taxon>Cyclocybe</taxon>
    </lineage>
</organism>
<sequence>MGIYKRWKPAHPPPVPHLRRIGVVCGSADNADAPSLNHPSSVLSPLHDRSTIACSRPSSNVPPPLASSLLPTSGPPLVSHLASSTSRPGRASKSEDRGASDNNARWQLGTTKMVAKNGGVAMNNQDGSGGIDKPTPDDPSFHTTHPDNPLALISHPTSCPSSAAPPHLTSPQPPAPSTTPPFQLGHGLLLFTTHPLIGSTTRGKRTTKA</sequence>
<reference evidence="2 3" key="1">
    <citation type="submission" date="2020-01" db="EMBL/GenBank/DDBJ databases">
        <authorList>
            <person name="Gupta K D."/>
        </authorList>
    </citation>
    <scope>NUCLEOTIDE SEQUENCE [LARGE SCALE GENOMIC DNA]</scope>
</reference>
<feature type="compositionally biased region" description="Polar residues" evidence="1">
    <location>
        <begin position="100"/>
        <end position="110"/>
    </location>
</feature>
<proteinExistence type="predicted"/>
<name>A0A8S0W8X5_CYCAE</name>
<dbReference type="AlphaFoldDB" id="A0A8S0W8X5"/>
<gene>
    <name evidence="2" type="ORF">AAE3_LOCUS4067</name>
</gene>
<protein>
    <submittedName>
        <fullName evidence="2">Uncharacterized protein</fullName>
    </submittedName>
</protein>
<evidence type="ECO:0000313" key="3">
    <source>
        <dbReference type="Proteomes" id="UP000467700"/>
    </source>
</evidence>
<evidence type="ECO:0000256" key="1">
    <source>
        <dbReference type="SAM" id="MobiDB-lite"/>
    </source>
</evidence>
<accession>A0A8S0W8X5</accession>
<keyword evidence="3" id="KW-1185">Reference proteome</keyword>
<feature type="region of interest" description="Disordered" evidence="1">
    <location>
        <begin position="51"/>
        <end position="185"/>
    </location>
</feature>
<dbReference type="EMBL" id="CACVBS010000034">
    <property type="protein sequence ID" value="CAA7261796.1"/>
    <property type="molecule type" value="Genomic_DNA"/>
</dbReference>
<comment type="caution">
    <text evidence="2">The sequence shown here is derived from an EMBL/GenBank/DDBJ whole genome shotgun (WGS) entry which is preliminary data.</text>
</comment>
<feature type="compositionally biased region" description="Low complexity" evidence="1">
    <location>
        <begin position="66"/>
        <end position="79"/>
    </location>
</feature>
<evidence type="ECO:0000313" key="2">
    <source>
        <dbReference type="EMBL" id="CAA7261796.1"/>
    </source>
</evidence>
<dbReference type="Proteomes" id="UP000467700">
    <property type="component" value="Unassembled WGS sequence"/>
</dbReference>